<dbReference type="PANTHER" id="PTHR36178:SF1">
    <property type="entry name" value="SODIUM_GLUTAMATE SYMPORTER"/>
    <property type="match status" value="1"/>
</dbReference>
<dbReference type="Pfam" id="PF03616">
    <property type="entry name" value="Glt_symporter"/>
    <property type="match status" value="1"/>
</dbReference>
<dbReference type="GO" id="GO:0015501">
    <property type="term" value="F:glutamate:sodium symporter activity"/>
    <property type="evidence" value="ECO:0007669"/>
    <property type="project" value="UniProtKB-UniRule"/>
</dbReference>
<dbReference type="Proteomes" id="UP000220840">
    <property type="component" value="Unassembled WGS sequence"/>
</dbReference>
<keyword evidence="1" id="KW-0739">Sodium transport</keyword>
<comment type="caution">
    <text evidence="3">The sequence shown here is derived from an EMBL/GenBank/DDBJ whole genome shotgun (WGS) entry which is preliminary data.</text>
</comment>
<name>A0A2A7MGL0_9CLOT</name>
<keyword evidence="1" id="KW-0915">Sodium</keyword>
<reference evidence="3 4" key="1">
    <citation type="submission" date="2017-10" db="EMBL/GenBank/DDBJ databases">
        <title>Effective Description of Clostridium neonatale sp. nov. linked to necrotizing enterocolitis in neonates and a clarification of species assignable to the genus Clostridium (Prazmowski 1880) emend. Lawson and Rainey 2016.</title>
        <authorList>
            <person name="Bernard K."/>
            <person name="Burdz T."/>
            <person name="Wiebe D."/>
            <person name="Balcewich B."/>
            <person name="Alfa M."/>
            <person name="Bernier A.-M."/>
        </authorList>
    </citation>
    <scope>NUCLEOTIDE SEQUENCE [LARGE SCALE GENOMIC DNA]</scope>
    <source>
        <strain evidence="3 4">LCDC99A005</strain>
    </source>
</reference>
<keyword evidence="1" id="KW-1133">Transmembrane helix</keyword>
<feature type="transmembrane region" description="Helical" evidence="1">
    <location>
        <begin position="95"/>
        <end position="120"/>
    </location>
</feature>
<organism evidence="3 4">
    <name type="scientific">Clostridium neonatale</name>
    <dbReference type="NCBI Taxonomy" id="137838"/>
    <lineage>
        <taxon>Bacteria</taxon>
        <taxon>Bacillati</taxon>
        <taxon>Bacillota</taxon>
        <taxon>Clostridia</taxon>
        <taxon>Eubacteriales</taxon>
        <taxon>Clostridiaceae</taxon>
        <taxon>Clostridium</taxon>
    </lineage>
</organism>
<comment type="subcellular location">
    <subcellularLocation>
        <location evidence="1">Cell membrane</location>
        <topology evidence="1">Multi-pass membrane protein</topology>
    </subcellularLocation>
</comment>
<gene>
    <name evidence="3" type="primary">gltS</name>
    <name evidence="3" type="ORF">CQ394_00505</name>
</gene>
<sequence length="400" mass="43628">MEFNLDIYLTMALVSIVFYIGKYIRNKISLLSKYCIPPSVVGGFVFALLILIFYITGIASINLDTTLQNIFMTAFFTSIGFTASFKVLKEGGIKVVTFLILAVLLVIAQNVVGVIFAFIFKLPPLLGLCTASIPMIGGHGTAGSFGPMLEEMGINGATTVSIASATFGLIMGSIIGGLVARSLIHNHKIRTPHDEDSKEPVEEFGDYNEENHNILSFKKLMNGACFLFIAMGLGSIVSKLIQDLGLTFPSYIGAMLVAAIIRNIYDFSGKQIVEKEIETLGGLSLSFFLTMALMGLKLWQLADLALPLLIMLFAQVLLVGLFAYFITYRVMGKNYESAVFSSAICGFGMGATPNAIANMDELTNRYGFVHTPYFVVPIVGCLFIDFVNSAIITIFINFIR</sequence>
<keyword evidence="1" id="KW-0029">Amino-acid transport</keyword>
<dbReference type="HAMAP" id="MF_02062">
    <property type="entry name" value="GltS"/>
    <property type="match status" value="1"/>
</dbReference>
<dbReference type="AlphaFoldDB" id="A0A2A7MGL0"/>
<dbReference type="GO" id="GO:0015813">
    <property type="term" value="P:L-glutamate transmembrane transport"/>
    <property type="evidence" value="ECO:0007669"/>
    <property type="project" value="UniProtKB-UniRule"/>
</dbReference>
<keyword evidence="1" id="KW-0406">Ion transport</keyword>
<dbReference type="GeneID" id="68876552"/>
<keyword evidence="1" id="KW-0472">Membrane</keyword>
<evidence type="ECO:0000313" key="3">
    <source>
        <dbReference type="EMBL" id="PEG30248.1"/>
    </source>
</evidence>
<feature type="transmembrane region" description="Helical" evidence="1">
    <location>
        <begin position="248"/>
        <end position="265"/>
    </location>
</feature>
<dbReference type="NCBIfam" id="TIGR00210">
    <property type="entry name" value="gltS"/>
    <property type="match status" value="1"/>
</dbReference>
<keyword evidence="1" id="KW-0812">Transmembrane</keyword>
<evidence type="ECO:0000256" key="1">
    <source>
        <dbReference type="HAMAP-Rule" id="MF_02062"/>
    </source>
</evidence>
<feature type="transmembrane region" description="Helical" evidence="1">
    <location>
        <begin position="305"/>
        <end position="326"/>
    </location>
</feature>
<dbReference type="EMBL" id="PDCJ01000001">
    <property type="protein sequence ID" value="PEG30248.1"/>
    <property type="molecule type" value="Genomic_DNA"/>
</dbReference>
<feature type="transmembrane region" description="Helical" evidence="1">
    <location>
        <begin position="36"/>
        <end position="61"/>
    </location>
</feature>
<feature type="transmembrane region" description="Helical" evidence="1">
    <location>
        <begin position="338"/>
        <end position="356"/>
    </location>
</feature>
<proteinExistence type="inferred from homology"/>
<protein>
    <recommendedName>
        <fullName evidence="1 2">Sodium/glutamate symporter</fullName>
    </recommendedName>
</protein>
<feature type="transmembrane region" description="Helical" evidence="1">
    <location>
        <begin position="376"/>
        <end position="399"/>
    </location>
</feature>
<feature type="transmembrane region" description="Helical" evidence="1">
    <location>
        <begin position="67"/>
        <end position="88"/>
    </location>
</feature>
<keyword evidence="4" id="KW-1185">Reference proteome</keyword>
<dbReference type="RefSeq" id="WP_058294420.1">
    <property type="nucleotide sequence ID" value="NZ_CAKJVD010000042.1"/>
</dbReference>
<dbReference type="PANTHER" id="PTHR36178">
    <property type="entry name" value="SLR0625 PROTEIN"/>
    <property type="match status" value="1"/>
</dbReference>
<feature type="transmembrane region" description="Helical" evidence="1">
    <location>
        <begin position="277"/>
        <end position="299"/>
    </location>
</feature>
<dbReference type="InterPro" id="IPR004445">
    <property type="entry name" value="GltS"/>
</dbReference>
<feature type="transmembrane region" description="Helical" evidence="1">
    <location>
        <begin position="157"/>
        <end position="180"/>
    </location>
</feature>
<accession>A0A2A7MGL0</accession>
<evidence type="ECO:0000313" key="4">
    <source>
        <dbReference type="Proteomes" id="UP000220840"/>
    </source>
</evidence>
<evidence type="ECO:0000256" key="2">
    <source>
        <dbReference type="NCBIfam" id="TIGR00210"/>
    </source>
</evidence>
<keyword evidence="1" id="KW-0813">Transport</keyword>
<feature type="transmembrane region" description="Helical" evidence="1">
    <location>
        <begin position="6"/>
        <end position="24"/>
    </location>
</feature>
<comment type="similarity">
    <text evidence="1">Belongs to the glutamate:Na(+) symporter (ESS) (TC 2.A.27) family.</text>
</comment>
<feature type="transmembrane region" description="Helical" evidence="1">
    <location>
        <begin position="220"/>
        <end position="242"/>
    </location>
</feature>
<keyword evidence="1" id="KW-0769">Symport</keyword>
<comment type="function">
    <text evidence="1">Catalyzes the sodium-dependent transport of glutamate.</text>
</comment>
<dbReference type="OrthoDB" id="4921038at2"/>
<keyword evidence="1" id="KW-1003">Cell membrane</keyword>
<dbReference type="GO" id="GO:0005886">
    <property type="term" value="C:plasma membrane"/>
    <property type="evidence" value="ECO:0007669"/>
    <property type="project" value="UniProtKB-SubCell"/>
</dbReference>